<feature type="compositionally biased region" description="Polar residues" evidence="1">
    <location>
        <begin position="66"/>
        <end position="78"/>
    </location>
</feature>
<evidence type="ECO:0000313" key="3">
    <source>
        <dbReference type="Proteomes" id="UP000596661"/>
    </source>
</evidence>
<evidence type="ECO:0000256" key="1">
    <source>
        <dbReference type="SAM" id="MobiDB-lite"/>
    </source>
</evidence>
<protein>
    <submittedName>
        <fullName evidence="2">Uncharacterized protein</fullName>
    </submittedName>
</protein>
<dbReference type="EMBL" id="UZAU01000091">
    <property type="status" value="NOT_ANNOTATED_CDS"/>
    <property type="molecule type" value="Genomic_DNA"/>
</dbReference>
<sequence length="221" mass="23776">MTSPASQGDSSINNPRNQVVDAPPLALAAPLPVVAPTLPTLLHQPLSPIIIRLDRDNYFNRDVDSGASNHITDNVNNLHTHDEYNGTSKHANGALIDDTAPSSSSQQESQSSSHIVCHKHETQYPPLHKNSTSTASYSNVPRHINLPFSLILLPSPSSNQQSPSTTAKLPTPFPKPSHPMITRAKAGIHKPHIFHAFSSSPLALLTDLEPVSVAEALCLPK</sequence>
<dbReference type="Proteomes" id="UP000596661">
    <property type="component" value="Chromosome 2"/>
</dbReference>
<feature type="compositionally biased region" description="Low complexity" evidence="1">
    <location>
        <begin position="155"/>
        <end position="164"/>
    </location>
</feature>
<evidence type="ECO:0000313" key="2">
    <source>
        <dbReference type="EnsemblPlants" id="cds.evm.model.02.208"/>
    </source>
</evidence>
<reference evidence="2" key="2">
    <citation type="submission" date="2021-03" db="UniProtKB">
        <authorList>
            <consortium name="EnsemblPlants"/>
        </authorList>
    </citation>
    <scope>IDENTIFICATION</scope>
</reference>
<keyword evidence="3" id="KW-1185">Reference proteome</keyword>
<reference evidence="2" key="1">
    <citation type="submission" date="2018-11" db="EMBL/GenBank/DDBJ databases">
        <authorList>
            <person name="Grassa J C."/>
        </authorList>
    </citation>
    <scope>NUCLEOTIDE SEQUENCE [LARGE SCALE GENOMIC DNA]</scope>
</reference>
<feature type="region of interest" description="Disordered" evidence="1">
    <location>
        <begin position="66"/>
        <end position="114"/>
    </location>
</feature>
<dbReference type="AlphaFoldDB" id="A0A803NW92"/>
<feature type="compositionally biased region" description="Low complexity" evidence="1">
    <location>
        <begin position="102"/>
        <end position="113"/>
    </location>
</feature>
<name>A0A803NW92_CANSA</name>
<feature type="region of interest" description="Disordered" evidence="1">
    <location>
        <begin position="155"/>
        <end position="175"/>
    </location>
</feature>
<organism evidence="2 3">
    <name type="scientific">Cannabis sativa</name>
    <name type="common">Hemp</name>
    <name type="synonym">Marijuana</name>
    <dbReference type="NCBI Taxonomy" id="3483"/>
    <lineage>
        <taxon>Eukaryota</taxon>
        <taxon>Viridiplantae</taxon>
        <taxon>Streptophyta</taxon>
        <taxon>Embryophyta</taxon>
        <taxon>Tracheophyta</taxon>
        <taxon>Spermatophyta</taxon>
        <taxon>Magnoliopsida</taxon>
        <taxon>eudicotyledons</taxon>
        <taxon>Gunneridae</taxon>
        <taxon>Pentapetalae</taxon>
        <taxon>rosids</taxon>
        <taxon>fabids</taxon>
        <taxon>Rosales</taxon>
        <taxon>Cannabaceae</taxon>
        <taxon>Cannabis</taxon>
    </lineage>
</organism>
<dbReference type="EnsemblPlants" id="evm.model.02.208">
    <property type="protein sequence ID" value="cds.evm.model.02.208"/>
    <property type="gene ID" value="evm.TU.02.208"/>
</dbReference>
<proteinExistence type="predicted"/>
<accession>A0A803NW92</accession>
<dbReference type="Gramene" id="evm.model.02.208">
    <property type="protein sequence ID" value="cds.evm.model.02.208"/>
    <property type="gene ID" value="evm.TU.02.208"/>
</dbReference>